<keyword evidence="3" id="KW-0408">Iron</keyword>
<evidence type="ECO:0000256" key="2">
    <source>
        <dbReference type="ARBA" id="ARBA00022801"/>
    </source>
</evidence>
<keyword evidence="7" id="KW-1185">Reference proteome</keyword>
<organism evidence="6 7">
    <name type="scientific">Romeriopsis navalis LEGE 11480</name>
    <dbReference type="NCBI Taxonomy" id="2777977"/>
    <lineage>
        <taxon>Bacteria</taxon>
        <taxon>Bacillati</taxon>
        <taxon>Cyanobacteriota</taxon>
        <taxon>Cyanophyceae</taxon>
        <taxon>Leptolyngbyales</taxon>
        <taxon>Leptolyngbyaceae</taxon>
        <taxon>Romeriopsis</taxon>
        <taxon>Romeriopsis navalis</taxon>
    </lineage>
</organism>
<evidence type="ECO:0000259" key="5">
    <source>
        <dbReference type="Pfam" id="PF00149"/>
    </source>
</evidence>
<evidence type="ECO:0000313" key="7">
    <source>
        <dbReference type="Proteomes" id="UP000625316"/>
    </source>
</evidence>
<dbReference type="Pfam" id="PF00149">
    <property type="entry name" value="Metallophos"/>
    <property type="match status" value="1"/>
</dbReference>
<dbReference type="GO" id="GO:0046872">
    <property type="term" value="F:metal ion binding"/>
    <property type="evidence" value="ECO:0007669"/>
    <property type="project" value="UniProtKB-KW"/>
</dbReference>
<dbReference type="AlphaFoldDB" id="A0A928Z584"/>
<dbReference type="InterPro" id="IPR029052">
    <property type="entry name" value="Metallo-depent_PP-like"/>
</dbReference>
<reference evidence="6" key="1">
    <citation type="submission" date="2020-10" db="EMBL/GenBank/DDBJ databases">
        <authorList>
            <person name="Castelo-Branco R."/>
            <person name="Eusebio N."/>
            <person name="Adriana R."/>
            <person name="Vieira A."/>
            <person name="Brugerolle De Fraissinette N."/>
            <person name="Rezende De Castro R."/>
            <person name="Schneider M.P."/>
            <person name="Vasconcelos V."/>
            <person name="Leao P.N."/>
        </authorList>
    </citation>
    <scope>NUCLEOTIDE SEQUENCE</scope>
    <source>
        <strain evidence="6">LEGE 11480</strain>
    </source>
</reference>
<dbReference type="InterPro" id="IPR050884">
    <property type="entry name" value="CNP_phosphodiesterase-III"/>
</dbReference>
<dbReference type="GO" id="GO:0004115">
    <property type="term" value="F:3',5'-cyclic-AMP phosphodiesterase activity"/>
    <property type="evidence" value="ECO:0007669"/>
    <property type="project" value="UniProtKB-EC"/>
</dbReference>
<proteinExistence type="inferred from homology"/>
<dbReference type="Proteomes" id="UP000625316">
    <property type="component" value="Unassembled WGS sequence"/>
</dbReference>
<dbReference type="SUPFAM" id="SSF56300">
    <property type="entry name" value="Metallo-dependent phosphatases"/>
    <property type="match status" value="1"/>
</dbReference>
<gene>
    <name evidence="6" type="primary">cpdA</name>
    <name evidence="6" type="ORF">IQ266_15825</name>
</gene>
<evidence type="ECO:0000256" key="4">
    <source>
        <dbReference type="ARBA" id="ARBA00025742"/>
    </source>
</evidence>
<dbReference type="PANTHER" id="PTHR42988">
    <property type="entry name" value="PHOSPHOHYDROLASE"/>
    <property type="match status" value="1"/>
</dbReference>
<dbReference type="InterPro" id="IPR026575">
    <property type="entry name" value="GpdQ/CpdA-like"/>
</dbReference>
<evidence type="ECO:0000313" key="6">
    <source>
        <dbReference type="EMBL" id="MBE9031203.1"/>
    </source>
</evidence>
<name>A0A928Z584_9CYAN</name>
<dbReference type="PANTHER" id="PTHR42988:SF2">
    <property type="entry name" value="CYCLIC NUCLEOTIDE PHOSPHODIESTERASE CBUA0032-RELATED"/>
    <property type="match status" value="1"/>
</dbReference>
<dbReference type="EC" id="3.1.4.53" evidence="6"/>
<dbReference type="Gene3D" id="3.60.21.10">
    <property type="match status" value="1"/>
</dbReference>
<evidence type="ECO:0000256" key="3">
    <source>
        <dbReference type="ARBA" id="ARBA00023004"/>
    </source>
</evidence>
<dbReference type="EMBL" id="JADEXQ010000055">
    <property type="protein sequence ID" value="MBE9031203.1"/>
    <property type="molecule type" value="Genomic_DNA"/>
</dbReference>
<sequence>MLLLAQLTDTHLFADSQKTMFGCLTNQTFAAVMQEIRQLAPSPDLLLLTGDISQDETAASYQYARSLIVPLGIPTYWLPGNHDQNPATITQLNGDCILGTKSFVQSGWRFILLDSAIVGQPAGCLAVSQLSWLATELQDARPTLVAIHHHPIACGLTDMDQIGLTNAHDLFAVLDRYNQVKLVICGHIHQEFSTQRGHIQYFGTPSTCIQLKPRQATLELDAQPPGFRLFRLYPDGRFETEVRRLATVP</sequence>
<keyword evidence="1" id="KW-0479">Metal-binding</keyword>
<dbReference type="CDD" id="cd07402">
    <property type="entry name" value="MPP_GpdQ"/>
    <property type="match status" value="1"/>
</dbReference>
<comment type="caution">
    <text evidence="6">The sequence shown here is derived from an EMBL/GenBank/DDBJ whole genome shotgun (WGS) entry which is preliminary data.</text>
</comment>
<keyword evidence="2 6" id="KW-0378">Hydrolase</keyword>
<feature type="domain" description="Calcineurin-like phosphoesterase" evidence="5">
    <location>
        <begin position="4"/>
        <end position="190"/>
    </location>
</feature>
<dbReference type="RefSeq" id="WP_264326033.1">
    <property type="nucleotide sequence ID" value="NZ_JADEXQ010000055.1"/>
</dbReference>
<dbReference type="InterPro" id="IPR004843">
    <property type="entry name" value="Calcineurin-like_PHP"/>
</dbReference>
<accession>A0A928Z584</accession>
<comment type="similarity">
    <text evidence="4">Belongs to the cyclic nucleotide phosphodiesterase class-III family.</text>
</comment>
<dbReference type="NCBIfam" id="NF008359">
    <property type="entry name" value="PRK11148.1"/>
    <property type="match status" value="1"/>
</dbReference>
<evidence type="ECO:0000256" key="1">
    <source>
        <dbReference type="ARBA" id="ARBA00022723"/>
    </source>
</evidence>
<protein>
    <submittedName>
        <fullName evidence="6">3',5'-cyclic-AMP phosphodiesterase</fullName>
        <ecNumber evidence="6">3.1.4.53</ecNumber>
    </submittedName>
</protein>